<feature type="transmembrane region" description="Helical" evidence="9">
    <location>
        <begin position="110"/>
        <end position="130"/>
    </location>
</feature>
<dbReference type="SMART" id="SM00387">
    <property type="entry name" value="HATPase_c"/>
    <property type="match status" value="1"/>
</dbReference>
<dbReference type="STRING" id="766136.BHF68_04860"/>
<dbReference type="GO" id="GO:0000155">
    <property type="term" value="F:phosphorelay sensor kinase activity"/>
    <property type="evidence" value="ECO:0007669"/>
    <property type="project" value="InterPro"/>
</dbReference>
<evidence type="ECO:0000313" key="11">
    <source>
        <dbReference type="EMBL" id="OEF97539.1"/>
    </source>
</evidence>
<evidence type="ECO:0000256" key="5">
    <source>
        <dbReference type="ARBA" id="ARBA00022741"/>
    </source>
</evidence>
<comment type="catalytic activity">
    <reaction evidence="1">
        <text>ATP + protein L-histidine = ADP + protein N-phospho-L-histidine.</text>
        <dbReference type="EC" id="2.7.13.3"/>
    </reaction>
</comment>
<dbReference type="InterPro" id="IPR003594">
    <property type="entry name" value="HATPase_dom"/>
</dbReference>
<dbReference type="Pfam" id="PF02518">
    <property type="entry name" value="HATPase_c"/>
    <property type="match status" value="1"/>
</dbReference>
<evidence type="ECO:0000256" key="4">
    <source>
        <dbReference type="ARBA" id="ARBA00022679"/>
    </source>
</evidence>
<dbReference type="InterPro" id="IPR003661">
    <property type="entry name" value="HisK_dim/P_dom"/>
</dbReference>
<evidence type="ECO:0000313" key="12">
    <source>
        <dbReference type="Proteomes" id="UP000094296"/>
    </source>
</evidence>
<feature type="transmembrane region" description="Helical" evidence="9">
    <location>
        <begin position="14"/>
        <end position="32"/>
    </location>
</feature>
<dbReference type="EMBL" id="MIJE01000011">
    <property type="protein sequence ID" value="OEF97539.1"/>
    <property type="molecule type" value="Genomic_DNA"/>
</dbReference>
<keyword evidence="9" id="KW-0472">Membrane</keyword>
<sequence length="633" mass="71538">MYASSKVTFNQELVIKYVILIAAAIIFSYFYTPFWASNTGLQHTILELIAIFVAFCAFIVAWTLFDLASNKYRFIGLGLLSVAIFDLYHTLYFPFLGLYPDSMYDLSTRFWTLGRFTEAIIIFIFTLGLSIRPTNRWFWLILFVGGALLISQIVIQFPNIMPVMKTTEGITTTKRVIEFIIISLYILSIRNILLIKSDNIKSDQYLLLALLLMIPTSFVIAFASNFSSYTIVLGHILKVLFFYCILRALVIETIIYPYQQLNLTTKLFRKVFTYSPAMKAIIQNNRLVNANNAWLENVGHSFDELASMSLNQLPIIKDLTDNPSDLSDLAKMTDLTEDSFLQISYTDGNNENRTALVACEKIYVDTSKQSLEDTAKSAVNRTQYLIVALDITEQLNYQAELAKLDRLHTVGQVAAALGHEVRNPMTTIRGFTQVFLTKPEFSNYKVQLELVISEIDRANSIITEFLALAKTDKPLLAKTCIVDEINKILPLINAQALQEDVQIKTQLSHVPPTYINRGEIRQVLLNIVKNAIDISPKGQEVLIATYTHENYIVIKISDQGPGIPEEIRDKIGEPFCTTKVDGTGIGLSISYNIIHRHGGQISFHSTDKGTTFYVLLPLNDSQDTYTFIDKASI</sequence>
<keyword evidence="6" id="KW-0418">Kinase</keyword>
<dbReference type="SUPFAM" id="SSF47384">
    <property type="entry name" value="Homodimeric domain of signal transducing histidine kinase"/>
    <property type="match status" value="1"/>
</dbReference>
<feature type="transmembrane region" description="Helical" evidence="9">
    <location>
        <begin position="229"/>
        <end position="250"/>
    </location>
</feature>
<dbReference type="CDD" id="cd00075">
    <property type="entry name" value="HATPase"/>
    <property type="match status" value="1"/>
</dbReference>
<dbReference type="InterPro" id="IPR036097">
    <property type="entry name" value="HisK_dim/P_sf"/>
</dbReference>
<feature type="domain" description="Histidine kinase" evidence="10">
    <location>
        <begin position="416"/>
        <end position="620"/>
    </location>
</feature>
<gene>
    <name evidence="11" type="ORF">BHF68_04860</name>
</gene>
<dbReference type="AlphaFoldDB" id="A0A1E5G4F1"/>
<dbReference type="PANTHER" id="PTHR43065">
    <property type="entry name" value="SENSOR HISTIDINE KINASE"/>
    <property type="match status" value="1"/>
</dbReference>
<dbReference type="InterPro" id="IPR033425">
    <property type="entry name" value="MASE3"/>
</dbReference>
<dbReference type="InterPro" id="IPR005467">
    <property type="entry name" value="His_kinase_dom"/>
</dbReference>
<evidence type="ECO:0000256" key="8">
    <source>
        <dbReference type="ARBA" id="ARBA00023012"/>
    </source>
</evidence>
<dbReference type="Pfam" id="PF00512">
    <property type="entry name" value="HisKA"/>
    <property type="match status" value="1"/>
</dbReference>
<name>A0A1E5G4F1_9FIRM</name>
<comment type="caution">
    <text evidence="11">The sequence shown here is derived from an EMBL/GenBank/DDBJ whole genome shotgun (WGS) entry which is preliminary data.</text>
</comment>
<dbReference type="PRINTS" id="PR00344">
    <property type="entry name" value="BCTRLSENSOR"/>
</dbReference>
<keyword evidence="9" id="KW-1133">Transmembrane helix</keyword>
<dbReference type="SMART" id="SM00388">
    <property type="entry name" value="HisKA"/>
    <property type="match status" value="1"/>
</dbReference>
<dbReference type="Gene3D" id="1.10.287.130">
    <property type="match status" value="1"/>
</dbReference>
<accession>A0A1E5G4F1</accession>
<feature type="transmembrane region" description="Helical" evidence="9">
    <location>
        <begin position="77"/>
        <end position="98"/>
    </location>
</feature>
<evidence type="ECO:0000256" key="2">
    <source>
        <dbReference type="ARBA" id="ARBA00012438"/>
    </source>
</evidence>
<dbReference type="Proteomes" id="UP000094296">
    <property type="component" value="Unassembled WGS sequence"/>
</dbReference>
<feature type="transmembrane region" description="Helical" evidence="9">
    <location>
        <begin position="44"/>
        <end position="65"/>
    </location>
</feature>
<dbReference type="RefSeq" id="WP_069642937.1">
    <property type="nucleotide sequence ID" value="NZ_MIJE01000011.1"/>
</dbReference>
<dbReference type="GO" id="GO:0005524">
    <property type="term" value="F:ATP binding"/>
    <property type="evidence" value="ECO:0007669"/>
    <property type="project" value="UniProtKB-KW"/>
</dbReference>
<evidence type="ECO:0000256" key="1">
    <source>
        <dbReference type="ARBA" id="ARBA00000085"/>
    </source>
</evidence>
<evidence type="ECO:0000256" key="6">
    <source>
        <dbReference type="ARBA" id="ARBA00022777"/>
    </source>
</evidence>
<protein>
    <recommendedName>
        <fullName evidence="2">histidine kinase</fullName>
        <ecNumber evidence="2">2.7.13.3</ecNumber>
    </recommendedName>
</protein>
<dbReference type="SUPFAM" id="SSF55874">
    <property type="entry name" value="ATPase domain of HSP90 chaperone/DNA topoisomerase II/histidine kinase"/>
    <property type="match status" value="1"/>
</dbReference>
<keyword evidence="12" id="KW-1185">Reference proteome</keyword>
<dbReference type="PROSITE" id="PS50109">
    <property type="entry name" value="HIS_KIN"/>
    <property type="match status" value="1"/>
</dbReference>
<dbReference type="InterPro" id="IPR004358">
    <property type="entry name" value="Sig_transdc_His_kin-like_C"/>
</dbReference>
<evidence type="ECO:0000256" key="3">
    <source>
        <dbReference type="ARBA" id="ARBA00022553"/>
    </source>
</evidence>
<feature type="transmembrane region" description="Helical" evidence="9">
    <location>
        <begin position="205"/>
        <end position="223"/>
    </location>
</feature>
<keyword evidence="8" id="KW-0902">Two-component regulatory system</keyword>
<keyword evidence="5" id="KW-0547">Nucleotide-binding</keyword>
<feature type="transmembrane region" description="Helical" evidence="9">
    <location>
        <begin position="175"/>
        <end position="193"/>
    </location>
</feature>
<keyword evidence="3" id="KW-0597">Phosphoprotein</keyword>
<dbReference type="EC" id="2.7.13.3" evidence="2"/>
<reference evidence="11 12" key="1">
    <citation type="submission" date="2016-09" db="EMBL/GenBank/DDBJ databases">
        <title>Draft genome sequence for the type strain of Desulfuribacillus alkaliarsenatis AHT28, an obligately anaerobic, sulfidogenic bacterium isolated from Russian soda lake sediments.</title>
        <authorList>
            <person name="Abin C.A."/>
            <person name="Hollibaugh J.T."/>
        </authorList>
    </citation>
    <scope>NUCLEOTIDE SEQUENCE [LARGE SCALE GENOMIC DNA]</scope>
    <source>
        <strain evidence="11 12">AHT28</strain>
    </source>
</reference>
<feature type="transmembrane region" description="Helical" evidence="9">
    <location>
        <begin position="137"/>
        <end position="155"/>
    </location>
</feature>
<keyword evidence="9" id="KW-0812">Transmembrane</keyword>
<keyword evidence="7" id="KW-0067">ATP-binding</keyword>
<keyword evidence="4" id="KW-0808">Transferase</keyword>
<dbReference type="Gene3D" id="3.30.565.10">
    <property type="entry name" value="Histidine kinase-like ATPase, C-terminal domain"/>
    <property type="match status" value="1"/>
</dbReference>
<dbReference type="Pfam" id="PF17159">
    <property type="entry name" value="MASE3"/>
    <property type="match status" value="1"/>
</dbReference>
<dbReference type="InterPro" id="IPR036890">
    <property type="entry name" value="HATPase_C_sf"/>
</dbReference>
<dbReference type="CDD" id="cd00082">
    <property type="entry name" value="HisKA"/>
    <property type="match status" value="1"/>
</dbReference>
<organism evidence="11 12">
    <name type="scientific">Desulfuribacillus alkaliarsenatis</name>
    <dbReference type="NCBI Taxonomy" id="766136"/>
    <lineage>
        <taxon>Bacteria</taxon>
        <taxon>Bacillati</taxon>
        <taxon>Bacillota</taxon>
        <taxon>Desulfuribacillia</taxon>
        <taxon>Desulfuribacillales</taxon>
        <taxon>Desulfuribacillaceae</taxon>
        <taxon>Desulfuribacillus</taxon>
    </lineage>
</organism>
<proteinExistence type="predicted"/>
<evidence type="ECO:0000256" key="9">
    <source>
        <dbReference type="SAM" id="Phobius"/>
    </source>
</evidence>
<dbReference type="PANTHER" id="PTHR43065:SF10">
    <property type="entry name" value="PEROXIDE STRESS-ACTIVATED HISTIDINE KINASE MAK3"/>
    <property type="match status" value="1"/>
</dbReference>
<evidence type="ECO:0000259" key="10">
    <source>
        <dbReference type="PROSITE" id="PS50109"/>
    </source>
</evidence>
<evidence type="ECO:0000256" key="7">
    <source>
        <dbReference type="ARBA" id="ARBA00022840"/>
    </source>
</evidence>